<comment type="function">
    <text evidence="8">Cell division protein that may be involved in stabilizing or promoting the assembly of the division complex.</text>
</comment>
<evidence type="ECO:0000313" key="10">
    <source>
        <dbReference type="EMBL" id="RUT36375.1"/>
    </source>
</evidence>
<dbReference type="PANTHER" id="PTHR37820:SF1">
    <property type="entry name" value="CELL DIVISION PROTEIN FTSQ"/>
    <property type="match status" value="1"/>
</dbReference>
<dbReference type="AlphaFoldDB" id="A0A3S1DAB7"/>
<comment type="subcellular location">
    <subcellularLocation>
        <location evidence="8">Cell membrane</location>
        <topology evidence="8">Single-pass type II membrane protein</topology>
    </subcellularLocation>
    <subcellularLocation>
        <location evidence="1">Membrane</location>
    </subcellularLocation>
    <text evidence="8">Localizes to the division septum.</text>
</comment>
<evidence type="ECO:0000256" key="7">
    <source>
        <dbReference type="ARBA" id="ARBA00023306"/>
    </source>
</evidence>
<evidence type="ECO:0000256" key="1">
    <source>
        <dbReference type="ARBA" id="ARBA00004370"/>
    </source>
</evidence>
<dbReference type="Gene3D" id="3.40.50.10960">
    <property type="match status" value="1"/>
</dbReference>
<dbReference type="GO" id="GO:0043093">
    <property type="term" value="P:FtsZ-dependent cytokinesis"/>
    <property type="evidence" value="ECO:0007669"/>
    <property type="project" value="UniProtKB-UniRule"/>
</dbReference>
<dbReference type="InterPro" id="IPR034746">
    <property type="entry name" value="POTRA"/>
</dbReference>
<dbReference type="PROSITE" id="PS51779">
    <property type="entry name" value="POTRA"/>
    <property type="match status" value="1"/>
</dbReference>
<dbReference type="InterPro" id="IPR013685">
    <property type="entry name" value="POTRA_FtsQ_type"/>
</dbReference>
<name>A0A3S1DAB7_9BACL</name>
<evidence type="ECO:0000256" key="5">
    <source>
        <dbReference type="ARBA" id="ARBA00022989"/>
    </source>
</evidence>
<dbReference type="Gene3D" id="3.10.20.310">
    <property type="entry name" value="membrane protein fhac"/>
    <property type="match status" value="1"/>
</dbReference>
<evidence type="ECO:0000256" key="4">
    <source>
        <dbReference type="ARBA" id="ARBA00022692"/>
    </source>
</evidence>
<dbReference type="Proteomes" id="UP000272464">
    <property type="component" value="Unassembled WGS sequence"/>
</dbReference>
<evidence type="ECO:0000256" key="8">
    <source>
        <dbReference type="HAMAP-Rule" id="MF_00912"/>
    </source>
</evidence>
<keyword evidence="11" id="KW-1185">Reference proteome</keyword>
<feature type="transmembrane region" description="Helical" evidence="8">
    <location>
        <begin position="21"/>
        <end position="39"/>
    </location>
</feature>
<keyword evidence="7 8" id="KW-0131">Cell cycle</keyword>
<dbReference type="Pfam" id="PF08478">
    <property type="entry name" value="POTRA_1"/>
    <property type="match status" value="1"/>
</dbReference>
<dbReference type="HAMAP" id="MF_00912">
    <property type="entry name" value="DivIB"/>
    <property type="match status" value="1"/>
</dbReference>
<evidence type="ECO:0000256" key="6">
    <source>
        <dbReference type="ARBA" id="ARBA00023136"/>
    </source>
</evidence>
<comment type="caution">
    <text evidence="10">The sequence shown here is derived from an EMBL/GenBank/DDBJ whole genome shotgun (WGS) entry which is preliminary data.</text>
</comment>
<keyword evidence="3 8" id="KW-0132">Cell division</keyword>
<accession>A0A3S1DAB7</accession>
<protein>
    <recommendedName>
        <fullName evidence="8">Cell division protein DivIB</fullName>
    </recommendedName>
</protein>
<proteinExistence type="inferred from homology"/>
<keyword evidence="2 8" id="KW-1003">Cell membrane</keyword>
<sequence length="255" mass="27875">MPKANVPVLKKDKPKMKTSRKVIAILILLFVVLMGVLFFRSQISKISEIRFTGNKYTTNADLQKQIGIGVGAPFFGTSENTIRERLAAISSIEKVTVDKQFPGLISIHIKEYPAVAYTLNKDGSLEAYLANGTVVPAKNGGIAAGKPLLSNWKKSDPNLANLCKVLGQISDNLTADISEIIPSPTVSYPDRIKMYTSSHFEVITAISLLSEKIEDLNSVIDTQQPGTLTMLEANSYSSFGPVEDNQEPQKETTNQ</sequence>
<keyword evidence="4 8" id="KW-0812">Transmembrane</keyword>
<keyword evidence="5 8" id="KW-1133">Transmembrane helix</keyword>
<evidence type="ECO:0000256" key="3">
    <source>
        <dbReference type="ARBA" id="ARBA00022618"/>
    </source>
</evidence>
<organism evidence="10 11">
    <name type="scientific">Paenibacillus zeisoli</name>
    <dbReference type="NCBI Taxonomy" id="2496267"/>
    <lineage>
        <taxon>Bacteria</taxon>
        <taxon>Bacillati</taxon>
        <taxon>Bacillota</taxon>
        <taxon>Bacilli</taxon>
        <taxon>Bacillales</taxon>
        <taxon>Paenibacillaceae</taxon>
        <taxon>Paenibacillus</taxon>
    </lineage>
</organism>
<dbReference type="GO" id="GO:0005886">
    <property type="term" value="C:plasma membrane"/>
    <property type="evidence" value="ECO:0007669"/>
    <property type="project" value="UniProtKB-SubCell"/>
</dbReference>
<dbReference type="OrthoDB" id="2677691at2"/>
<dbReference type="PANTHER" id="PTHR37820">
    <property type="entry name" value="CELL DIVISION PROTEIN DIVIB"/>
    <property type="match status" value="1"/>
</dbReference>
<dbReference type="RefSeq" id="WP_127198067.1">
    <property type="nucleotide sequence ID" value="NZ_RZNX01000001.1"/>
</dbReference>
<dbReference type="EMBL" id="RZNX01000001">
    <property type="protein sequence ID" value="RUT36375.1"/>
    <property type="molecule type" value="Genomic_DNA"/>
</dbReference>
<keyword evidence="6 8" id="KW-0472">Membrane</keyword>
<dbReference type="GO" id="GO:0032153">
    <property type="term" value="C:cell division site"/>
    <property type="evidence" value="ECO:0007669"/>
    <property type="project" value="UniProtKB-UniRule"/>
</dbReference>
<dbReference type="InterPro" id="IPR026580">
    <property type="entry name" value="DivIB"/>
</dbReference>
<evidence type="ECO:0000256" key="2">
    <source>
        <dbReference type="ARBA" id="ARBA00022475"/>
    </source>
</evidence>
<gene>
    <name evidence="8" type="primary">divIB</name>
    <name evidence="10" type="ORF">EJP77_05200</name>
</gene>
<reference evidence="10 11" key="1">
    <citation type="submission" date="2018-12" db="EMBL/GenBank/DDBJ databases">
        <authorList>
            <person name="Sun L."/>
            <person name="Chen Z."/>
        </authorList>
    </citation>
    <scope>NUCLEOTIDE SEQUENCE [LARGE SCALE GENOMIC DNA]</scope>
    <source>
        <strain evidence="10 11">3-5-3</strain>
    </source>
</reference>
<evidence type="ECO:0000313" key="11">
    <source>
        <dbReference type="Proteomes" id="UP000272464"/>
    </source>
</evidence>
<evidence type="ECO:0000259" key="9">
    <source>
        <dbReference type="PROSITE" id="PS51779"/>
    </source>
</evidence>
<comment type="similarity">
    <text evidence="8">Belongs to the FtsQ/DivIB family. DivIB subfamily.</text>
</comment>
<dbReference type="InterPro" id="IPR050487">
    <property type="entry name" value="FtsQ_DivIB"/>
</dbReference>
<feature type="domain" description="POTRA" evidence="9">
    <location>
        <begin position="44"/>
        <end position="112"/>
    </location>
</feature>